<comment type="caution">
    <text evidence="2">The sequence shown here is derived from an EMBL/GenBank/DDBJ whole genome shotgun (WGS) entry which is preliminary data.</text>
</comment>
<dbReference type="RefSeq" id="WP_307151606.1">
    <property type="nucleotide sequence ID" value="NZ_JAUSTU010000020.1"/>
</dbReference>
<keyword evidence="1" id="KW-1133">Transmembrane helix</keyword>
<keyword evidence="1" id="KW-0472">Membrane</keyword>
<name>A0ABT9V845_9BACL</name>
<reference evidence="2 3" key="1">
    <citation type="submission" date="2023-07" db="EMBL/GenBank/DDBJ databases">
        <title>Genomic Encyclopedia of Type Strains, Phase IV (KMG-IV): sequencing the most valuable type-strain genomes for metagenomic binning, comparative biology and taxonomic classification.</title>
        <authorList>
            <person name="Goeker M."/>
        </authorList>
    </citation>
    <scope>NUCLEOTIDE SEQUENCE [LARGE SCALE GENOMIC DNA]</scope>
    <source>
        <strain evidence="2 3">DSM 23948</strain>
    </source>
</reference>
<keyword evidence="1" id="KW-0812">Transmembrane</keyword>
<dbReference type="EMBL" id="JAUSTU010000020">
    <property type="protein sequence ID" value="MDQ0157135.1"/>
    <property type="molecule type" value="Genomic_DNA"/>
</dbReference>
<keyword evidence="3" id="KW-1185">Reference proteome</keyword>
<evidence type="ECO:0000313" key="3">
    <source>
        <dbReference type="Proteomes" id="UP001231362"/>
    </source>
</evidence>
<sequence>MVRTVLAFAGGFVLVFVEAYIVLIMKGYHTIEFGGLVPFLNVWVMNFFLIFTILTHIKIWYENKQEGHQTIF</sequence>
<evidence type="ECO:0000313" key="2">
    <source>
        <dbReference type="EMBL" id="MDQ0157135.1"/>
    </source>
</evidence>
<organism evidence="2 3">
    <name type="scientific">Anoxybacillus andreesenii</name>
    <dbReference type="NCBI Taxonomy" id="1325932"/>
    <lineage>
        <taxon>Bacteria</taxon>
        <taxon>Bacillati</taxon>
        <taxon>Bacillota</taxon>
        <taxon>Bacilli</taxon>
        <taxon>Bacillales</taxon>
        <taxon>Anoxybacillaceae</taxon>
        <taxon>Anoxybacillus</taxon>
    </lineage>
</organism>
<gene>
    <name evidence="2" type="ORF">J2S07_003463</name>
</gene>
<dbReference type="Proteomes" id="UP001231362">
    <property type="component" value="Unassembled WGS sequence"/>
</dbReference>
<evidence type="ECO:0000256" key="1">
    <source>
        <dbReference type="SAM" id="Phobius"/>
    </source>
</evidence>
<accession>A0ABT9V845</accession>
<protein>
    <submittedName>
        <fullName evidence="2">Uncharacterized protein</fullName>
    </submittedName>
</protein>
<feature type="transmembrane region" description="Helical" evidence="1">
    <location>
        <begin position="43"/>
        <end position="61"/>
    </location>
</feature>
<proteinExistence type="predicted"/>